<dbReference type="GO" id="GO:0015074">
    <property type="term" value="P:DNA integration"/>
    <property type="evidence" value="ECO:0007669"/>
    <property type="project" value="InterPro"/>
</dbReference>
<dbReference type="InterPro" id="IPR036397">
    <property type="entry name" value="RNaseH_sf"/>
</dbReference>
<dbReference type="InterPro" id="IPR025724">
    <property type="entry name" value="GAG-pre-integrase_dom"/>
</dbReference>
<dbReference type="PANTHER" id="PTHR42648:SF31">
    <property type="entry name" value="RNA-DIRECTED DNA POLYMERASE"/>
    <property type="match status" value="1"/>
</dbReference>
<name>A0A833WSY0_JUGRE</name>
<proteinExistence type="predicted"/>
<dbReference type="InterPro" id="IPR039537">
    <property type="entry name" value="Retrotran_Ty1/copia-like"/>
</dbReference>
<feature type="domain" description="Integrase catalytic" evidence="1">
    <location>
        <begin position="72"/>
        <end position="202"/>
    </location>
</feature>
<comment type="caution">
    <text evidence="2">The sequence shown here is derived from an EMBL/GenBank/DDBJ whole genome shotgun (WGS) entry which is preliminary data.</text>
</comment>
<dbReference type="Proteomes" id="UP000619265">
    <property type="component" value="Unassembled WGS sequence"/>
</dbReference>
<accession>A0A833WSY0</accession>
<dbReference type="Gene3D" id="3.30.420.10">
    <property type="entry name" value="Ribonuclease H-like superfamily/Ribonuclease H"/>
    <property type="match status" value="1"/>
</dbReference>
<dbReference type="AlphaFoldDB" id="A0A833WSY0"/>
<evidence type="ECO:0000313" key="2">
    <source>
        <dbReference type="EMBL" id="KAF5443184.1"/>
    </source>
</evidence>
<reference evidence="2" key="2">
    <citation type="submission" date="2020-03" db="EMBL/GenBank/DDBJ databases">
        <title>Walnut 2.0.</title>
        <authorList>
            <person name="Marrano A."/>
            <person name="Britton M."/>
            <person name="Zimin A.V."/>
            <person name="Zaini P.A."/>
            <person name="Workman R."/>
            <person name="Puiu D."/>
            <person name="Bianco L."/>
            <person name="Allen B.J."/>
            <person name="Troggio M."/>
            <person name="Leslie C.A."/>
            <person name="Timp W."/>
            <person name="Dendekar A."/>
            <person name="Salzberg S.L."/>
            <person name="Neale D.B."/>
        </authorList>
    </citation>
    <scope>NUCLEOTIDE SEQUENCE</scope>
    <source>
        <tissue evidence="2">Leaves</tissue>
    </source>
</reference>
<dbReference type="InterPro" id="IPR001584">
    <property type="entry name" value="Integrase_cat-core"/>
</dbReference>
<dbReference type="Pfam" id="PF13976">
    <property type="entry name" value="gag_pre-integrs"/>
    <property type="match status" value="1"/>
</dbReference>
<dbReference type="PANTHER" id="PTHR42648">
    <property type="entry name" value="TRANSPOSASE, PUTATIVE-RELATED"/>
    <property type="match status" value="1"/>
</dbReference>
<gene>
    <name evidence="2" type="ORF">F2P56_035765</name>
</gene>
<dbReference type="PROSITE" id="PS50994">
    <property type="entry name" value="INTEGRASE"/>
    <property type="match status" value="1"/>
</dbReference>
<dbReference type="GO" id="GO:0003676">
    <property type="term" value="F:nucleic acid binding"/>
    <property type="evidence" value="ECO:0007669"/>
    <property type="project" value="InterPro"/>
</dbReference>
<dbReference type="SUPFAM" id="SSF53098">
    <property type="entry name" value="Ribonuclease H-like"/>
    <property type="match status" value="1"/>
</dbReference>
<protein>
    <recommendedName>
        <fullName evidence="1">Integrase catalytic domain-containing protein</fullName>
    </recommendedName>
</protein>
<dbReference type="EMBL" id="LIHL02000016">
    <property type="protein sequence ID" value="KAF5443184.1"/>
    <property type="molecule type" value="Genomic_DNA"/>
</dbReference>
<feature type="non-terminal residue" evidence="2">
    <location>
        <position position="1"/>
    </location>
</feature>
<dbReference type="Gramene" id="Jr16_10370_p1">
    <property type="protein sequence ID" value="cds.Jr16_10370_p1"/>
    <property type="gene ID" value="Jr16_10370"/>
</dbReference>
<sequence length="202" mass="23318">TFYSSYVNTTHVSKFNEFTLWHYRLGHSSMTQHVLNDIQKSNSKSTVPSNIPCEICPLAKQHKLPFSQSNTTASNPFDLIYVDIWGPNPIQAYNNVKYFLTIVDQFTRCTWIYLLQTKSEARSSIQNFFSLVATQFNTQIKTIRSDNGAEFNMPSFYASKWTLHQLTCVTTPQQNALAEHKHQHILNIARALKFQSGLPMRY</sequence>
<dbReference type="Pfam" id="PF00665">
    <property type="entry name" value="rve"/>
    <property type="match status" value="1"/>
</dbReference>
<evidence type="ECO:0000259" key="1">
    <source>
        <dbReference type="PROSITE" id="PS50994"/>
    </source>
</evidence>
<organism evidence="2 3">
    <name type="scientific">Juglans regia</name>
    <name type="common">English walnut</name>
    <dbReference type="NCBI Taxonomy" id="51240"/>
    <lineage>
        <taxon>Eukaryota</taxon>
        <taxon>Viridiplantae</taxon>
        <taxon>Streptophyta</taxon>
        <taxon>Embryophyta</taxon>
        <taxon>Tracheophyta</taxon>
        <taxon>Spermatophyta</taxon>
        <taxon>Magnoliopsida</taxon>
        <taxon>eudicotyledons</taxon>
        <taxon>Gunneridae</taxon>
        <taxon>Pentapetalae</taxon>
        <taxon>rosids</taxon>
        <taxon>fabids</taxon>
        <taxon>Fagales</taxon>
        <taxon>Juglandaceae</taxon>
        <taxon>Juglans</taxon>
    </lineage>
</organism>
<dbReference type="InterPro" id="IPR012337">
    <property type="entry name" value="RNaseH-like_sf"/>
</dbReference>
<reference evidence="2" key="1">
    <citation type="submission" date="2015-10" db="EMBL/GenBank/DDBJ databases">
        <authorList>
            <person name="Martinez-Garcia P.J."/>
            <person name="Crepeau M.W."/>
            <person name="Puiu D."/>
            <person name="Gonzalez-Ibeas D."/>
            <person name="Whalen J."/>
            <person name="Stevens K."/>
            <person name="Paul R."/>
            <person name="Butterfield T."/>
            <person name="Britton M."/>
            <person name="Reagan R."/>
            <person name="Chakraborty S."/>
            <person name="Walawage S.L."/>
            <person name="Vasquez-Gross H.A."/>
            <person name="Cardeno C."/>
            <person name="Famula R."/>
            <person name="Pratt K."/>
            <person name="Kuruganti S."/>
            <person name="Aradhya M.K."/>
            <person name="Leslie C.A."/>
            <person name="Dandekar A.M."/>
            <person name="Salzberg S.L."/>
            <person name="Wegrzyn J.L."/>
            <person name="Langley C.H."/>
            <person name="Neale D.B."/>
        </authorList>
    </citation>
    <scope>NUCLEOTIDE SEQUENCE</scope>
    <source>
        <tissue evidence="2">Leaves</tissue>
    </source>
</reference>
<evidence type="ECO:0000313" key="3">
    <source>
        <dbReference type="Proteomes" id="UP000619265"/>
    </source>
</evidence>